<accession>A0A1H5YP57</accession>
<name>A0A1H5YP57_9SPHI</name>
<gene>
    <name evidence="1" type="ORF">SAMN05421877_10659</name>
</gene>
<dbReference type="Proteomes" id="UP000236731">
    <property type="component" value="Unassembled WGS sequence"/>
</dbReference>
<reference evidence="2" key="1">
    <citation type="submission" date="2016-10" db="EMBL/GenBank/DDBJ databases">
        <authorList>
            <person name="Varghese N."/>
            <person name="Submissions S."/>
        </authorList>
    </citation>
    <scope>NUCLEOTIDE SEQUENCE [LARGE SCALE GENOMIC DNA]</scope>
    <source>
        <strain evidence="2">DSM 22361</strain>
    </source>
</reference>
<evidence type="ECO:0000313" key="1">
    <source>
        <dbReference type="EMBL" id="SEG25267.1"/>
    </source>
</evidence>
<dbReference type="AlphaFoldDB" id="A0A1H5YP57"/>
<keyword evidence="2" id="KW-1185">Reference proteome</keyword>
<evidence type="ECO:0000313" key="2">
    <source>
        <dbReference type="Proteomes" id="UP000236731"/>
    </source>
</evidence>
<dbReference type="EMBL" id="FNUT01000006">
    <property type="protein sequence ID" value="SEG25267.1"/>
    <property type="molecule type" value="Genomic_DNA"/>
</dbReference>
<dbReference type="RefSeq" id="WP_103906238.1">
    <property type="nucleotide sequence ID" value="NZ_CP049246.1"/>
</dbReference>
<protein>
    <submittedName>
        <fullName evidence="1">Uncharacterized protein</fullName>
    </submittedName>
</protein>
<organism evidence="1 2">
    <name type="scientific">Sphingobacterium lactis</name>
    <dbReference type="NCBI Taxonomy" id="797291"/>
    <lineage>
        <taxon>Bacteria</taxon>
        <taxon>Pseudomonadati</taxon>
        <taxon>Bacteroidota</taxon>
        <taxon>Sphingobacteriia</taxon>
        <taxon>Sphingobacteriales</taxon>
        <taxon>Sphingobacteriaceae</taxon>
        <taxon>Sphingobacterium</taxon>
    </lineage>
</organism>
<proteinExistence type="predicted"/>
<sequence length="145" mass="17300">MNENEKILSLIQKLMTNRKLGDFLKTYDYSLNLYGLRISDSRHYFIRISHPQTENILWLQEEYIPKKDEKGQWIEYPTMENARVERIEPALTYIPMDLTYAEFSSNLLQFLEQLKSYQGNHLTLKSSDQLLQDLEELIHEVKSLL</sequence>